<evidence type="ECO:0000256" key="3">
    <source>
        <dbReference type="ARBA" id="ARBA00023187"/>
    </source>
</evidence>
<dbReference type="OrthoDB" id="4822at2759"/>
<feature type="region of interest" description="Disordered" evidence="5">
    <location>
        <begin position="306"/>
        <end position="325"/>
    </location>
</feature>
<dbReference type="PROSITE" id="PS50128">
    <property type="entry name" value="SURP"/>
    <property type="match status" value="1"/>
</dbReference>
<evidence type="ECO:0000256" key="2">
    <source>
        <dbReference type="ARBA" id="ARBA00022664"/>
    </source>
</evidence>
<dbReference type="PANTHER" id="PTHR23340">
    <property type="entry name" value="ARGININE/SERINE RICH SPLICING FACTOR SF4/14"/>
    <property type="match status" value="1"/>
</dbReference>
<feature type="domain" description="SURP motif" evidence="6">
    <location>
        <begin position="138"/>
        <end position="181"/>
    </location>
</feature>
<dbReference type="Pfam" id="PF01805">
    <property type="entry name" value="Surp"/>
    <property type="match status" value="1"/>
</dbReference>
<dbReference type="InterPro" id="IPR000467">
    <property type="entry name" value="G_patch_dom"/>
</dbReference>
<dbReference type="AlphaFoldDB" id="A0A8X6GK24"/>
<keyword evidence="4" id="KW-0539">Nucleus</keyword>
<keyword evidence="2" id="KW-0507">mRNA processing</keyword>
<dbReference type="Pfam" id="PF01585">
    <property type="entry name" value="G-patch"/>
    <property type="match status" value="1"/>
</dbReference>
<evidence type="ECO:0000313" key="9">
    <source>
        <dbReference type="Proteomes" id="UP000887116"/>
    </source>
</evidence>
<feature type="region of interest" description="Disordered" evidence="5">
    <location>
        <begin position="75"/>
        <end position="136"/>
    </location>
</feature>
<dbReference type="SMART" id="SM00648">
    <property type="entry name" value="SWAP"/>
    <property type="match status" value="1"/>
</dbReference>
<keyword evidence="3" id="KW-0508">mRNA splicing</keyword>
<dbReference type="GO" id="GO:0008380">
    <property type="term" value="P:RNA splicing"/>
    <property type="evidence" value="ECO:0007669"/>
    <property type="project" value="UniProtKB-KW"/>
</dbReference>
<dbReference type="Proteomes" id="UP000887116">
    <property type="component" value="Unassembled WGS sequence"/>
</dbReference>
<dbReference type="InterPro" id="IPR040169">
    <property type="entry name" value="SUGP1/2"/>
</dbReference>
<evidence type="ECO:0000259" key="6">
    <source>
        <dbReference type="PROSITE" id="PS50128"/>
    </source>
</evidence>
<name>A0A8X6GK24_TRICU</name>
<dbReference type="EMBL" id="BMAO01025569">
    <property type="protein sequence ID" value="GFR03560.1"/>
    <property type="molecule type" value="Genomic_DNA"/>
</dbReference>
<dbReference type="SUPFAM" id="SSF109905">
    <property type="entry name" value="Surp module (SWAP domain)"/>
    <property type="match status" value="1"/>
</dbReference>
<feature type="region of interest" description="Disordered" evidence="5">
    <location>
        <begin position="27"/>
        <end position="53"/>
    </location>
</feature>
<evidence type="ECO:0000256" key="5">
    <source>
        <dbReference type="SAM" id="MobiDB-lite"/>
    </source>
</evidence>
<dbReference type="InterPro" id="IPR035967">
    <property type="entry name" value="SWAP/Surp_sf"/>
</dbReference>
<feature type="domain" description="G-patch" evidence="7">
    <location>
        <begin position="382"/>
        <end position="429"/>
    </location>
</feature>
<gene>
    <name evidence="8" type="primary">Sugp1</name>
    <name evidence="8" type="ORF">TNCT_69202</name>
</gene>
<evidence type="ECO:0000256" key="1">
    <source>
        <dbReference type="ARBA" id="ARBA00004123"/>
    </source>
</evidence>
<proteinExistence type="predicted"/>
<sequence length="465" mass="53324">MDRLSEMSEQRRIIEEKKQEILRKIAEKKRKKEDVEGTTSNIVTSSNTSFPVKIPRLSTTNQFKNDGSFLDQFRKMQESNVANPDIKSDSSSPKSGIVMKIQAPESKTLTPTPAQEKLADDEEKVQVSSPEDTAMRNAVEKVAISVAVNGELAEEMAKNANQEDPVYSFLHDPDGEMYKLFRTRVTDLVEARKRAEADGHLMTFSSKSNDDENRADSPSLQKRKRKSRWEPDSSQNDINIMPNYVQQDQGLKSYAMQVFGSTDLTPEQWKQLEDQRKMRLLYEMMQAKQKQEELRRLTGKVKYEYDSDEDTEGGTWEHKKRANEMEKTKTWADELTEQAKGKHHIGDFLPPEELENFLEKWDAVKEGRTPDLSDYKEHKITSSNIGYQMLQKLGWSEGQGLGANGGGIIEPVNKGAVSVENAGLGQSRPDDIKSDDDEYEAYRKRMMLAYRFRPNPLNNPRRPYY</sequence>
<reference evidence="8" key="1">
    <citation type="submission" date="2020-07" db="EMBL/GenBank/DDBJ databases">
        <title>Multicomponent nature underlies the extraordinary mechanical properties of spider dragline silk.</title>
        <authorList>
            <person name="Kono N."/>
            <person name="Nakamura H."/>
            <person name="Mori M."/>
            <person name="Yoshida Y."/>
            <person name="Ohtoshi R."/>
            <person name="Malay A.D."/>
            <person name="Moran D.A.P."/>
            <person name="Tomita M."/>
            <person name="Numata K."/>
            <person name="Arakawa K."/>
        </authorList>
    </citation>
    <scope>NUCLEOTIDE SEQUENCE</scope>
</reference>
<keyword evidence="9" id="KW-1185">Reference proteome</keyword>
<feature type="compositionally biased region" description="Low complexity" evidence="5">
    <location>
        <begin position="38"/>
        <end position="49"/>
    </location>
</feature>
<evidence type="ECO:0000256" key="4">
    <source>
        <dbReference type="ARBA" id="ARBA00023242"/>
    </source>
</evidence>
<dbReference type="Gene3D" id="1.10.10.790">
    <property type="entry name" value="Surp module"/>
    <property type="match status" value="1"/>
</dbReference>
<dbReference type="InterPro" id="IPR000061">
    <property type="entry name" value="Surp"/>
</dbReference>
<dbReference type="GO" id="GO:0003723">
    <property type="term" value="F:RNA binding"/>
    <property type="evidence" value="ECO:0007669"/>
    <property type="project" value="InterPro"/>
</dbReference>
<feature type="region of interest" description="Disordered" evidence="5">
    <location>
        <begin position="200"/>
        <end position="240"/>
    </location>
</feature>
<evidence type="ECO:0000313" key="8">
    <source>
        <dbReference type="EMBL" id="GFR03560.1"/>
    </source>
</evidence>
<dbReference type="GO" id="GO:0006397">
    <property type="term" value="P:mRNA processing"/>
    <property type="evidence" value="ECO:0007669"/>
    <property type="project" value="UniProtKB-KW"/>
</dbReference>
<accession>A0A8X6GK24</accession>
<comment type="subcellular location">
    <subcellularLocation>
        <location evidence="1">Nucleus</location>
    </subcellularLocation>
</comment>
<dbReference type="PANTHER" id="PTHR23340:SF0">
    <property type="entry name" value="SURP AND G-PATCH DOMAIN-CONTAINING PROTEIN 1 ISOFORM X1"/>
    <property type="match status" value="1"/>
</dbReference>
<organism evidence="8 9">
    <name type="scientific">Trichonephila clavata</name>
    <name type="common">Joro spider</name>
    <name type="synonym">Nephila clavata</name>
    <dbReference type="NCBI Taxonomy" id="2740835"/>
    <lineage>
        <taxon>Eukaryota</taxon>
        <taxon>Metazoa</taxon>
        <taxon>Ecdysozoa</taxon>
        <taxon>Arthropoda</taxon>
        <taxon>Chelicerata</taxon>
        <taxon>Arachnida</taxon>
        <taxon>Araneae</taxon>
        <taxon>Araneomorphae</taxon>
        <taxon>Entelegynae</taxon>
        <taxon>Araneoidea</taxon>
        <taxon>Nephilidae</taxon>
        <taxon>Trichonephila</taxon>
    </lineage>
</organism>
<dbReference type="SMART" id="SM00443">
    <property type="entry name" value="G_patch"/>
    <property type="match status" value="1"/>
</dbReference>
<dbReference type="PROSITE" id="PS50174">
    <property type="entry name" value="G_PATCH"/>
    <property type="match status" value="1"/>
</dbReference>
<protein>
    <submittedName>
        <fullName evidence="8">SURP and G-patch domain-containing protein 1</fullName>
    </submittedName>
</protein>
<dbReference type="GO" id="GO:0005654">
    <property type="term" value="C:nucleoplasm"/>
    <property type="evidence" value="ECO:0007669"/>
    <property type="project" value="TreeGrafter"/>
</dbReference>
<comment type="caution">
    <text evidence="8">The sequence shown here is derived from an EMBL/GenBank/DDBJ whole genome shotgun (WGS) entry which is preliminary data.</text>
</comment>
<evidence type="ECO:0000259" key="7">
    <source>
        <dbReference type="PROSITE" id="PS50174"/>
    </source>
</evidence>